<dbReference type="InterPro" id="IPR032675">
    <property type="entry name" value="LRR_dom_sf"/>
</dbReference>
<dbReference type="EMBL" id="AYRZ02000007">
    <property type="protein sequence ID" value="PHT75428.1"/>
    <property type="molecule type" value="Genomic_DNA"/>
</dbReference>
<dbReference type="AlphaFoldDB" id="A0A2G2Z0A6"/>
<name>A0A2G2Z0A6_CAPAN</name>
<feature type="transmembrane region" description="Helical" evidence="3">
    <location>
        <begin position="6"/>
        <end position="25"/>
    </location>
</feature>
<evidence type="ECO:0000313" key="6">
    <source>
        <dbReference type="Proteomes" id="UP000222542"/>
    </source>
</evidence>
<dbReference type="Gramene" id="PHT75428">
    <property type="protein sequence ID" value="PHT75428"/>
    <property type="gene ID" value="T459_18950"/>
</dbReference>
<evidence type="ECO:0000259" key="4">
    <source>
        <dbReference type="Pfam" id="PF08263"/>
    </source>
</evidence>
<dbReference type="OMA" id="EEHLVEY"/>
<evidence type="ECO:0000256" key="3">
    <source>
        <dbReference type="SAM" id="Phobius"/>
    </source>
</evidence>
<evidence type="ECO:0000256" key="1">
    <source>
        <dbReference type="ARBA" id="ARBA00022614"/>
    </source>
</evidence>
<comment type="caution">
    <text evidence="5">The sequence shown here is derived from an EMBL/GenBank/DDBJ whole genome shotgun (WGS) entry which is preliminary data.</text>
</comment>
<accession>A0A2G2Z0A6</accession>
<dbReference type="Gene3D" id="3.80.10.10">
    <property type="entry name" value="Ribonuclease Inhibitor"/>
    <property type="match status" value="1"/>
</dbReference>
<keyword evidence="3" id="KW-0812">Transmembrane</keyword>
<feature type="domain" description="Leucine-rich repeat-containing N-terminal plant-type" evidence="4">
    <location>
        <begin position="26"/>
        <end position="64"/>
    </location>
</feature>
<keyword evidence="3" id="KW-0472">Membrane</keyword>
<keyword evidence="1" id="KW-0433">Leucine-rich repeat</keyword>
<organism evidence="5 6">
    <name type="scientific">Capsicum annuum</name>
    <name type="common">Capsicum pepper</name>
    <dbReference type="NCBI Taxonomy" id="4072"/>
    <lineage>
        <taxon>Eukaryota</taxon>
        <taxon>Viridiplantae</taxon>
        <taxon>Streptophyta</taxon>
        <taxon>Embryophyta</taxon>
        <taxon>Tracheophyta</taxon>
        <taxon>Spermatophyta</taxon>
        <taxon>Magnoliopsida</taxon>
        <taxon>eudicotyledons</taxon>
        <taxon>Gunneridae</taxon>
        <taxon>Pentapetalae</taxon>
        <taxon>asterids</taxon>
        <taxon>lamiids</taxon>
        <taxon>Solanales</taxon>
        <taxon>Solanaceae</taxon>
        <taxon>Solanoideae</taxon>
        <taxon>Capsiceae</taxon>
        <taxon>Capsicum</taxon>
    </lineage>
</organism>
<keyword evidence="6" id="KW-1185">Reference proteome</keyword>
<sequence length="70" mass="8094">MVLNKIFYFQFFTLLYLFTITFALTEEATALLKWKATFKNRNNFLLALWTSSSNACSDWYGVTCFNGSVA</sequence>
<reference evidence="5 6" key="1">
    <citation type="journal article" date="2014" name="Nat. Genet.">
        <title>Genome sequence of the hot pepper provides insights into the evolution of pungency in Capsicum species.</title>
        <authorList>
            <person name="Kim S."/>
            <person name="Park M."/>
            <person name="Yeom S.I."/>
            <person name="Kim Y.M."/>
            <person name="Lee J.M."/>
            <person name="Lee H.A."/>
            <person name="Seo E."/>
            <person name="Choi J."/>
            <person name="Cheong K."/>
            <person name="Kim K.T."/>
            <person name="Jung K."/>
            <person name="Lee G.W."/>
            <person name="Oh S.K."/>
            <person name="Bae C."/>
            <person name="Kim S.B."/>
            <person name="Lee H.Y."/>
            <person name="Kim S.Y."/>
            <person name="Kim M.S."/>
            <person name="Kang B.C."/>
            <person name="Jo Y.D."/>
            <person name="Yang H.B."/>
            <person name="Jeong H.J."/>
            <person name="Kang W.H."/>
            <person name="Kwon J.K."/>
            <person name="Shin C."/>
            <person name="Lim J.Y."/>
            <person name="Park J.H."/>
            <person name="Huh J.H."/>
            <person name="Kim J.S."/>
            <person name="Kim B.D."/>
            <person name="Cohen O."/>
            <person name="Paran I."/>
            <person name="Suh M.C."/>
            <person name="Lee S.B."/>
            <person name="Kim Y.K."/>
            <person name="Shin Y."/>
            <person name="Noh S.J."/>
            <person name="Park J."/>
            <person name="Seo Y.S."/>
            <person name="Kwon S.Y."/>
            <person name="Kim H.A."/>
            <person name="Park J.M."/>
            <person name="Kim H.J."/>
            <person name="Choi S.B."/>
            <person name="Bosland P.W."/>
            <person name="Reeves G."/>
            <person name="Jo S.H."/>
            <person name="Lee B.W."/>
            <person name="Cho H.T."/>
            <person name="Choi H.S."/>
            <person name="Lee M.S."/>
            <person name="Yu Y."/>
            <person name="Do Choi Y."/>
            <person name="Park B.S."/>
            <person name="van Deynze A."/>
            <person name="Ashrafi H."/>
            <person name="Hill T."/>
            <person name="Kim W.T."/>
            <person name="Pai H.S."/>
            <person name="Ahn H.K."/>
            <person name="Yeam I."/>
            <person name="Giovannoni J.J."/>
            <person name="Rose J.K."/>
            <person name="Sorensen I."/>
            <person name="Lee S.J."/>
            <person name="Kim R.W."/>
            <person name="Choi I.Y."/>
            <person name="Choi B.S."/>
            <person name="Lim J.S."/>
            <person name="Lee Y.H."/>
            <person name="Choi D."/>
        </authorList>
    </citation>
    <scope>NUCLEOTIDE SEQUENCE [LARGE SCALE GENOMIC DNA]</scope>
    <source>
        <strain evidence="6">cv. CM334</strain>
    </source>
</reference>
<gene>
    <name evidence="5" type="ORF">T459_18950</name>
</gene>
<dbReference type="Proteomes" id="UP000222542">
    <property type="component" value="Unassembled WGS sequence"/>
</dbReference>
<proteinExistence type="predicted"/>
<dbReference type="InterPro" id="IPR013210">
    <property type="entry name" value="LRR_N_plant-typ"/>
</dbReference>
<evidence type="ECO:0000256" key="2">
    <source>
        <dbReference type="ARBA" id="ARBA00022737"/>
    </source>
</evidence>
<evidence type="ECO:0000313" key="5">
    <source>
        <dbReference type="EMBL" id="PHT75428.1"/>
    </source>
</evidence>
<keyword evidence="3" id="KW-1133">Transmembrane helix</keyword>
<protein>
    <recommendedName>
        <fullName evidence="4">Leucine-rich repeat-containing N-terminal plant-type domain-containing protein</fullName>
    </recommendedName>
</protein>
<reference evidence="5 6" key="2">
    <citation type="journal article" date="2017" name="Genome Biol.">
        <title>New reference genome sequences of hot pepper reveal the massive evolution of plant disease-resistance genes by retroduplication.</title>
        <authorList>
            <person name="Kim S."/>
            <person name="Park J."/>
            <person name="Yeom S.I."/>
            <person name="Kim Y.M."/>
            <person name="Seo E."/>
            <person name="Kim K.T."/>
            <person name="Kim M.S."/>
            <person name="Lee J.M."/>
            <person name="Cheong K."/>
            <person name="Shin H.S."/>
            <person name="Kim S.B."/>
            <person name="Han K."/>
            <person name="Lee J."/>
            <person name="Park M."/>
            <person name="Lee H.A."/>
            <person name="Lee H.Y."/>
            <person name="Lee Y."/>
            <person name="Oh S."/>
            <person name="Lee J.H."/>
            <person name="Choi E."/>
            <person name="Choi E."/>
            <person name="Lee S.E."/>
            <person name="Jeon J."/>
            <person name="Kim H."/>
            <person name="Choi G."/>
            <person name="Song H."/>
            <person name="Lee J."/>
            <person name="Lee S.C."/>
            <person name="Kwon J.K."/>
            <person name="Lee H.Y."/>
            <person name="Koo N."/>
            <person name="Hong Y."/>
            <person name="Kim R.W."/>
            <person name="Kang W.H."/>
            <person name="Huh J.H."/>
            <person name="Kang B.C."/>
            <person name="Yang T.J."/>
            <person name="Lee Y.H."/>
            <person name="Bennetzen J.L."/>
            <person name="Choi D."/>
        </authorList>
    </citation>
    <scope>NUCLEOTIDE SEQUENCE [LARGE SCALE GENOMIC DNA]</scope>
    <source>
        <strain evidence="6">cv. CM334</strain>
    </source>
</reference>
<dbReference type="Pfam" id="PF08263">
    <property type="entry name" value="LRRNT_2"/>
    <property type="match status" value="1"/>
</dbReference>
<keyword evidence="2" id="KW-0677">Repeat</keyword>